<dbReference type="Gene3D" id="2.20.70.140">
    <property type="match status" value="3"/>
</dbReference>
<dbReference type="Gene3D" id="6.10.250.2040">
    <property type="match status" value="5"/>
</dbReference>
<evidence type="ECO:0000313" key="16">
    <source>
        <dbReference type="Proteomes" id="UP000608923"/>
    </source>
</evidence>
<keyword evidence="9" id="KW-0472">Membrane</keyword>
<dbReference type="CDD" id="cd12820">
    <property type="entry name" value="LbR_YadA-like"/>
    <property type="match status" value="2"/>
</dbReference>
<evidence type="ECO:0000259" key="14">
    <source>
        <dbReference type="Pfam" id="PF13018"/>
    </source>
</evidence>
<dbReference type="GO" id="GO:0009986">
    <property type="term" value="C:cell surface"/>
    <property type="evidence" value="ECO:0007669"/>
    <property type="project" value="UniProtKB-SubCell"/>
</dbReference>
<feature type="domain" description="Trimeric autotransporter adhesin YadA-like stalk" evidence="13">
    <location>
        <begin position="1426"/>
        <end position="1464"/>
    </location>
</feature>
<keyword evidence="7" id="KW-0732">Signal</keyword>
<dbReference type="Pfam" id="PF13018">
    <property type="entry name" value="ESPR"/>
    <property type="match status" value="1"/>
</dbReference>
<dbReference type="Gene3D" id="3.30.1300.30">
    <property type="entry name" value="GSPII I/J protein-like"/>
    <property type="match status" value="1"/>
</dbReference>
<evidence type="ECO:0000256" key="1">
    <source>
        <dbReference type="ARBA" id="ARBA00004241"/>
    </source>
</evidence>
<feature type="domain" description="Trimeric autotransporter adhesin YadA-like stalk" evidence="13">
    <location>
        <begin position="2346"/>
        <end position="2383"/>
    </location>
</feature>
<dbReference type="GO" id="GO:0009279">
    <property type="term" value="C:cell outer membrane"/>
    <property type="evidence" value="ECO:0007669"/>
    <property type="project" value="UniProtKB-SubCell"/>
</dbReference>
<keyword evidence="8" id="KW-0653">Protein transport</keyword>
<evidence type="ECO:0000256" key="6">
    <source>
        <dbReference type="ARBA" id="ARBA00022692"/>
    </source>
</evidence>
<feature type="domain" description="Trimeric autotransporter adhesin YadA-like head" evidence="12">
    <location>
        <begin position="1052"/>
        <end position="1076"/>
    </location>
</feature>
<dbReference type="Pfam" id="PF05658">
    <property type="entry name" value="YadA_head"/>
    <property type="match status" value="8"/>
</dbReference>
<feature type="domain" description="Trimeric autotransporter adhesin YadA-like stalk" evidence="13">
    <location>
        <begin position="1184"/>
        <end position="1223"/>
    </location>
</feature>
<evidence type="ECO:0000256" key="3">
    <source>
        <dbReference type="ARBA" id="ARBA00005848"/>
    </source>
</evidence>
<keyword evidence="6" id="KW-0812">Transmembrane</keyword>
<dbReference type="InterPro" id="IPR024973">
    <property type="entry name" value="ESPR"/>
</dbReference>
<keyword evidence="5" id="KW-1134">Transmembrane beta strand</keyword>
<feature type="domain" description="Trimeric autotransporter adhesin YadA-like head" evidence="12">
    <location>
        <begin position="615"/>
        <end position="637"/>
    </location>
</feature>
<keyword evidence="16" id="KW-1185">Reference proteome</keyword>
<feature type="domain" description="Trimeric autotransporter adhesin YadA-like stalk" evidence="13">
    <location>
        <begin position="1849"/>
        <end position="1888"/>
    </location>
</feature>
<keyword evidence="10" id="KW-0998">Cell outer membrane</keyword>
<comment type="caution">
    <text evidence="15">The sequence shown here is derived from an EMBL/GenBank/DDBJ whole genome shotgun (WGS) entry which is preliminary data.</text>
</comment>
<sequence>MNRIYKSVWNEQTATFVAVAENTKARGKRCSGGANGTRAVLSWVQGLRLRSVAMALLSAGALTQPVMAQVTDGWELIVDGASPFHVIPGGAFSLSSGSNMVLTQTGSDVSFALSPDLNVDSLTATGAIKGATGEFTGQVSAGSVSAGTGTFTGAVQAQSVAVTAGLTANAATVTGTVTAGGVTTGTLTATGNSSLRAVNVNNNKISGLADATVSAASTEAVSGKVLYGALNSGNGMKYFHSSSTKADSVASGADAVAIGPQAAAAGEAALAAGLLAQAAGKEAVALGARAGTGNTVASGVMIGSDAGAQSKGSDLIAVGNKAGQRLEGKNNVAIGNAAGNLVDPLEVDNTLAIGNEAQAKATGAIALGNSADVGLLATNAIAMGNNSTVAQDAAGATAVGSGTVVWGAAGTAIGTGARSSSAGSTAIGNQAEASGSSAFAGGSGSKAFGSNSVAVGSGAMSNTTSGVSIGEGAGSNAGTPVIGNRFGQVAVGGLAGQGVYGGYNVALGYKSGSDITGDDTVSIGREAGNKLTGDRTVSIGYGANNLPGETGSGTPVAPPVKAAHAVAIGDRSRSGADGAIALGSMATVVDYDIGGIAIGNQALVYAGTSTNVAAGGIALGDQSHVTHANSVAIGANSRSAETVGVGYGAPSGALLPSASVSIGTVGGERRLSNLAAGRLDTDAVNVSQLKLLHGDLTSIVGGNLNWDSNGQMTGPTFIIKDENGADHSYTSIGSAFEAMRTGVAGTIAGLSAVTYSSPDRTLIDLDSTTGAPVRISNLAAGIAVGDAVNKGQLEQLESTLIANRQRYVSVNSSNNPNENNDGATGADAIAIGAVARGSGIGATAIGLNSSAGGLTQANLTTAIGSHTEASGLGATAVGTSATAASESSIAVGQESRVADTANYSVAIGYKSEVMGDALAHTRGAVAIGEQARVTQEGGIAFGRNAYDQAVDGVAIGVNSSVDRGAARSMAMGSGSSASGAQSVALGYQASVAGSNSLALGQGSKTRASNAVGVGSAVEADGFRSVALGDRAKAGWIEEKQGPNGLIEYIMHGEGAMGVGAGSNASEDGGLALGFKAISEGVDASALGTNAQALANASQAWGKDARASAEKSMAFGQGAIANETATRGLALGAGATVSAGGAVALGAGSSTNAAYTNSTARYTNVVNQEATQGVISVGSSSEKRRITNLAGGQDANDAVNVAQLVKLDQDLTALGTNYVGNNFSSGNPTGTTIHKNLGQSLQILGGATTAGNYSGANVRTQVLNGQLQIQIAETPFFKGADMGSQKITNVAKGTVATDAVNLSQLTEAEAGLTTKGMGFAGQTGTALHRDLGQTLTVKGSNANLATSTVGTDTLQIALNDDLVLDSVTTGDTEMSTAGVTVKGATGQPDVVLGNTGLTIGQVSASNAGLKAFSVVINEQGINAGSQKITNVAKGTAATDAVNVSQLTEAESGLTTKGMGFAAQTGTALHRDLGETLTVKGSNANLATSTVGTDTLQIALSDDLVLDSVTTGDTEMSTAGVTVKGATGQPDVVLGNTGLTIGQVSASNAGLKAFSVVINEQGINAGSQKITNVAKGTAATDAVNVSQLTEAEGGLTTKGMGFAAQTGTALHRDLGETLTVKGSNANLATSTVGTDTLQIALNDDLVLDSVTTGDTEMSTAGVKIKGVTGQPDVVLGNTGLTIGQVDVSSAGFKAFNVVINDQGINAGSQKITNVAAGVAGTDAVNVSQLEGRDTGLTAKGMNFAGNTGTAVHRDLGETLKVVGSNTNLATSTVGTDTLQIALNDDLVLDSVTTGDTEMSTAGVKIKGATGQPDVVLGNTGLTIGQVNVSSAGFKAFNVVINDQGINAGSQKITNVAAGVAGTDAVNVSQLDGRDTGLTAKGMNFAGNTGTAVHRDLGETLKVVGSNANLATSTVGTDTLQIALSDDLVLDSVTTGDTEMSTAGVKIKGATGQPDVVLGNTGLTIGQVSVSSAGFKAFNVVINDQGINAGSQKITNVAAGVAGTDAVNVSQLDGRDTGLTAKGMNFAGNTGTAVHRDLGETLKVVGSNANLATSTVGTDTLQIALSDDLELSSVTIKGTAGAPDVIMDNAGFAIGTNIALSNAGLRAGTVIVSATDNDITGLSNRTLTGANFGKNGRAATEEQLGLVRGETQELSDRAVKYDQNPDQSVNYGKVTMAGTESTDGGRTGGTGITNVARGDISANSTDAVNGSQIHDMGESVASGMGGGSKFVDGKLVTELTVGDKTYNNVNDALGGLNTDIENVTELANSGWNIQTNGDTASKVGPKDTVQFSNGDNIEISRSGLDVKVALAQDIKVNSVVAKSVTTNEVQIVGGPTINQGGIDMHDKTISNVADGQAPQDAVNVRQLSQATSNITNQFNNLDRRINKVENRANAGVAAAMATAGLPQAYVPGKSMFAVAGGAWNGESGYAMGLSTVTDSGSWVLKGTVAGSSRGDYGGSVGVGYQW</sequence>
<feature type="domain" description="Trimeric autotransporter adhesin YadA-like head" evidence="12">
    <location>
        <begin position="250"/>
        <end position="273"/>
    </location>
</feature>
<dbReference type="InterPro" id="IPR008635">
    <property type="entry name" value="Coiled_stalk_dom"/>
</dbReference>
<reference evidence="16" key="1">
    <citation type="journal article" date="2019" name="Int. J. Syst. Evol. Microbiol.">
        <title>The Global Catalogue of Microorganisms (GCM) 10K type strain sequencing project: providing services to taxonomists for standard genome sequencing and annotation.</title>
        <authorList>
            <consortium name="The Broad Institute Genomics Platform"/>
            <consortium name="The Broad Institute Genome Sequencing Center for Infectious Disease"/>
            <person name="Wu L."/>
            <person name="Ma J."/>
        </authorList>
    </citation>
    <scope>NUCLEOTIDE SEQUENCE [LARGE SCALE GENOMIC DNA]</scope>
    <source>
        <strain evidence="16">KCTC 42083</strain>
    </source>
</reference>
<evidence type="ECO:0000259" key="12">
    <source>
        <dbReference type="Pfam" id="PF05658"/>
    </source>
</evidence>
<keyword evidence="4" id="KW-0813">Transport</keyword>
<feature type="domain" description="Trimeric autotransporter adhesin YadA-like head" evidence="12">
    <location>
        <begin position="348"/>
        <end position="371"/>
    </location>
</feature>
<gene>
    <name evidence="15" type="ORF">GCM10010096_11100</name>
</gene>
<dbReference type="Proteomes" id="UP000608923">
    <property type="component" value="Unassembled WGS sequence"/>
</dbReference>
<feature type="domain" description="Trimeric autotransporter adhesin YadA-like C-terminal membrane anchor" evidence="11">
    <location>
        <begin position="2403"/>
        <end position="2463"/>
    </location>
</feature>
<dbReference type="InterPro" id="IPR045584">
    <property type="entry name" value="Pilin-like"/>
</dbReference>
<evidence type="ECO:0000256" key="4">
    <source>
        <dbReference type="ARBA" id="ARBA00022448"/>
    </source>
</evidence>
<feature type="domain" description="Trimeric autotransporter adhesin YadA-like head" evidence="12">
    <location>
        <begin position="869"/>
        <end position="895"/>
    </location>
</feature>
<dbReference type="Pfam" id="PF03895">
    <property type="entry name" value="YadA_anchor"/>
    <property type="match status" value="1"/>
</dbReference>
<dbReference type="Gene3D" id="2.150.10.10">
    <property type="entry name" value="Serralysin-like metalloprotease, C-terminal"/>
    <property type="match status" value="8"/>
</dbReference>
<feature type="domain" description="Trimeric autotransporter adhesin YadA-like stalk" evidence="13">
    <location>
        <begin position="1285"/>
        <end position="1324"/>
    </location>
</feature>
<evidence type="ECO:0000256" key="10">
    <source>
        <dbReference type="ARBA" id="ARBA00023237"/>
    </source>
</evidence>
<evidence type="ECO:0000256" key="7">
    <source>
        <dbReference type="ARBA" id="ARBA00022729"/>
    </source>
</evidence>
<evidence type="ECO:0000256" key="8">
    <source>
        <dbReference type="ARBA" id="ARBA00022927"/>
    </source>
</evidence>
<comment type="subcellular location">
    <subcellularLocation>
        <location evidence="2">Cell outer membrane</location>
    </subcellularLocation>
    <subcellularLocation>
        <location evidence="1">Cell surface</location>
    </subcellularLocation>
</comment>
<proteinExistence type="inferred from homology"/>
<evidence type="ECO:0000259" key="11">
    <source>
        <dbReference type="Pfam" id="PF03895"/>
    </source>
</evidence>
<dbReference type="EMBL" id="BMZN01000002">
    <property type="protein sequence ID" value="GHC42167.1"/>
    <property type="molecule type" value="Genomic_DNA"/>
</dbReference>
<feature type="domain" description="ESPR" evidence="14">
    <location>
        <begin position="1"/>
        <end position="40"/>
    </location>
</feature>
<feature type="domain" description="Trimeric autotransporter adhesin YadA-like stalk" evidence="13">
    <location>
        <begin position="774"/>
        <end position="815"/>
    </location>
</feature>
<dbReference type="InterPro" id="IPR011049">
    <property type="entry name" value="Serralysin-like_metalloprot_C"/>
</dbReference>
<feature type="domain" description="Trimeric autotransporter adhesin YadA-like stalk" evidence="13">
    <location>
        <begin position="2189"/>
        <end position="2229"/>
    </location>
</feature>
<name>A0A8H9M6Z6_9BURK</name>
<dbReference type="SUPFAM" id="SSF101967">
    <property type="entry name" value="Adhesin YadA, collagen-binding domain"/>
    <property type="match status" value="13"/>
</dbReference>
<feature type="domain" description="Trimeric autotransporter adhesin YadA-like stalk" evidence="13">
    <location>
        <begin position="670"/>
        <end position="707"/>
    </location>
</feature>
<dbReference type="Gene3D" id="1.20.5.170">
    <property type="match status" value="1"/>
</dbReference>
<feature type="domain" description="Trimeric autotransporter adhesin YadA-like stalk" evidence="13">
    <location>
        <begin position="1990"/>
        <end position="2029"/>
    </location>
</feature>
<organism evidence="15 16">
    <name type="scientific">Alcaligenes pakistanensis</name>
    <dbReference type="NCBI Taxonomy" id="1482717"/>
    <lineage>
        <taxon>Bacteria</taxon>
        <taxon>Pseudomonadati</taxon>
        <taxon>Pseudomonadota</taxon>
        <taxon>Betaproteobacteria</taxon>
        <taxon>Burkholderiales</taxon>
        <taxon>Alcaligenaceae</taxon>
        <taxon>Alcaligenes</taxon>
    </lineage>
</organism>
<dbReference type="InterPro" id="IPR005594">
    <property type="entry name" value="YadA_C"/>
</dbReference>
<feature type="domain" description="Trimeric autotransporter adhesin YadA-like head" evidence="12">
    <location>
        <begin position="923"/>
        <end position="945"/>
    </location>
</feature>
<evidence type="ECO:0000256" key="9">
    <source>
        <dbReference type="ARBA" id="ARBA00023136"/>
    </source>
</evidence>
<feature type="domain" description="Trimeric autotransporter adhesin YadA-like head" evidence="12">
    <location>
        <begin position="977"/>
        <end position="1003"/>
    </location>
</feature>
<dbReference type="SUPFAM" id="SSF54523">
    <property type="entry name" value="Pili subunits"/>
    <property type="match status" value="1"/>
</dbReference>
<feature type="domain" description="Trimeric autotransporter adhesin YadA-like stalk" evidence="13">
    <location>
        <begin position="1708"/>
        <end position="1747"/>
    </location>
</feature>
<dbReference type="Gene3D" id="6.20.50.100">
    <property type="match status" value="2"/>
</dbReference>
<dbReference type="GO" id="GO:0015031">
    <property type="term" value="P:protein transport"/>
    <property type="evidence" value="ECO:0007669"/>
    <property type="project" value="UniProtKB-KW"/>
</dbReference>
<comment type="similarity">
    <text evidence="3">Belongs to the autotransporter-2 (AT-2) (TC 1.B.40) family.</text>
</comment>
<evidence type="ECO:0000313" key="15">
    <source>
        <dbReference type="EMBL" id="GHC42167.1"/>
    </source>
</evidence>
<dbReference type="Pfam" id="PF05662">
    <property type="entry name" value="YadA_stalk"/>
    <property type="match status" value="11"/>
</dbReference>
<dbReference type="RefSeq" id="WP_189391563.1">
    <property type="nucleotide sequence ID" value="NZ_BMZN01000002.1"/>
</dbReference>
<accession>A0A8H9M6Z6</accession>
<evidence type="ECO:0000259" key="13">
    <source>
        <dbReference type="Pfam" id="PF05662"/>
    </source>
</evidence>
<dbReference type="InterPro" id="IPR008640">
    <property type="entry name" value="Adhesin_Head_dom"/>
</dbReference>
<evidence type="ECO:0000256" key="2">
    <source>
        <dbReference type="ARBA" id="ARBA00004442"/>
    </source>
</evidence>
<protein>
    <submittedName>
        <fullName evidence="15">Uncharacterized protein</fullName>
    </submittedName>
</protein>
<feature type="domain" description="Trimeric autotransporter adhesin YadA-like head" evidence="12">
    <location>
        <begin position="563"/>
        <end position="584"/>
    </location>
</feature>
<feature type="domain" description="Trimeric autotransporter adhesin YadA-like stalk" evidence="13">
    <location>
        <begin position="1567"/>
        <end position="1605"/>
    </location>
</feature>
<evidence type="ECO:0000256" key="5">
    <source>
        <dbReference type="ARBA" id="ARBA00022452"/>
    </source>
</evidence>